<accession>A0AAW5WSZ7</accession>
<dbReference type="InterPro" id="IPR035093">
    <property type="entry name" value="RelE/ParE_toxin_dom_sf"/>
</dbReference>
<dbReference type="AlphaFoldDB" id="A0AAW5WSZ7"/>
<evidence type="ECO:0000313" key="2">
    <source>
        <dbReference type="EMBL" id="MCZ3667821.1"/>
    </source>
</evidence>
<keyword evidence="1" id="KW-1277">Toxin-antitoxin system</keyword>
<dbReference type="Proteomes" id="UP001212401">
    <property type="component" value="Unassembled WGS sequence"/>
</dbReference>
<dbReference type="EMBL" id="JAKHPH010000013">
    <property type="protein sequence ID" value="MCZ3667821.1"/>
    <property type="molecule type" value="Genomic_DNA"/>
</dbReference>
<evidence type="ECO:0000313" key="3">
    <source>
        <dbReference type="Proteomes" id="UP001212401"/>
    </source>
</evidence>
<reference evidence="2" key="1">
    <citation type="submission" date="2022-01" db="EMBL/GenBank/DDBJ databases">
        <title>VMRC isolate genome collection.</title>
        <authorList>
            <person name="France M."/>
            <person name="Rutt L."/>
            <person name="Humphrys M."/>
            <person name="Ravel J."/>
        </authorList>
    </citation>
    <scope>NUCLEOTIDE SEQUENCE</scope>
    <source>
        <strain evidence="2">C0048A1</strain>
    </source>
</reference>
<gene>
    <name evidence="2" type="ORF">L2724_05940</name>
</gene>
<dbReference type="SUPFAM" id="SSF143011">
    <property type="entry name" value="RelE-like"/>
    <property type="match status" value="1"/>
</dbReference>
<comment type="caution">
    <text evidence="2">The sequence shown here is derived from an EMBL/GenBank/DDBJ whole genome shotgun (WGS) entry which is preliminary data.</text>
</comment>
<organism evidence="2 3">
    <name type="scientific">Limosilactobacillus vaginalis</name>
    <dbReference type="NCBI Taxonomy" id="1633"/>
    <lineage>
        <taxon>Bacteria</taxon>
        <taxon>Bacillati</taxon>
        <taxon>Bacillota</taxon>
        <taxon>Bacilli</taxon>
        <taxon>Lactobacillales</taxon>
        <taxon>Lactobacillaceae</taxon>
        <taxon>Limosilactobacillus</taxon>
    </lineage>
</organism>
<proteinExistence type="predicted"/>
<dbReference type="Gene3D" id="3.30.2310.20">
    <property type="entry name" value="RelE-like"/>
    <property type="match status" value="1"/>
</dbReference>
<dbReference type="GeneID" id="75082294"/>
<protein>
    <submittedName>
        <fullName evidence="2">Type II toxin-antitoxin system RelE/ParE family toxin</fullName>
    </submittedName>
</protein>
<name>A0AAW5WSZ7_9LACO</name>
<evidence type="ECO:0000256" key="1">
    <source>
        <dbReference type="ARBA" id="ARBA00022649"/>
    </source>
</evidence>
<dbReference type="Pfam" id="PF05016">
    <property type="entry name" value="ParE_toxin"/>
    <property type="match status" value="1"/>
</dbReference>
<sequence length="102" mass="11977">MKIKYTSHFATSLDQIISYWQTQLKLSPEKIDQFTFHIDKKIRLLKDFPRLGQDVTNLYGFTEQTYRLLIGSSYGIFYRINSKKNIIIVGAIFGTSEMKVKF</sequence>
<dbReference type="RefSeq" id="WP_158227452.1">
    <property type="nucleotide sequence ID" value="NZ_CALVCD010000002.1"/>
</dbReference>
<dbReference type="InterPro" id="IPR007712">
    <property type="entry name" value="RelE/ParE_toxin"/>
</dbReference>